<organism evidence="2 3">
    <name type="scientific">Grus japonensis parvovirus 1</name>
    <dbReference type="NCBI Taxonomy" id="3071216"/>
    <lineage>
        <taxon>Viruses</taxon>
        <taxon>Monodnaviria</taxon>
        <taxon>Shotokuvirae</taxon>
        <taxon>Cossaviricota</taxon>
        <taxon>Quintoviricetes</taxon>
        <taxon>Piccovirales</taxon>
        <taxon>Parvoviridae</taxon>
        <taxon>Hamaparvovirinae</taxon>
        <taxon>Chaphamaparvovirus</taxon>
        <taxon>Chaphamaparvovirus gruiform1</taxon>
    </lineage>
</organism>
<proteinExistence type="predicted"/>
<reference evidence="2 3" key="1">
    <citation type="submission" date="2016-12" db="EMBL/GenBank/DDBJ databases">
        <title>The Fecal Virome of Red-crowned Cranes.</title>
        <authorList>
            <person name="Yang S."/>
            <person name="Wang Y."/>
            <person name="Zhang W."/>
        </authorList>
    </citation>
    <scope>NUCLEOTIDE SEQUENCE [LARGE SCALE GENOMIC DNA]</scope>
    <source>
        <strain evidence="2">Yc-9</strain>
    </source>
</reference>
<evidence type="ECO:0000313" key="3">
    <source>
        <dbReference type="Proteomes" id="UP000257041"/>
    </source>
</evidence>
<sequence>MAEDVSYSNCYISYIKNDPYAYPTDKNTVEETSSRIDTGWQIIPNALFRHFMSPRQWAEMLIKYEAYRVTGCSATVFNMIPMTTQVAIQGTNLFTSFNNCIYAWGYHDELYETSMHDYLSAEAQEKDNLNLVYKEGLYRWNSETNSDYWHQHLLPKYRWAVPHVRTSTDETWGNDSITDCGLGVYPTSGKPSGCIWDPLNRPEHLMELRPGKNSITFNWDAHECDKHLWFNLDGIASWFPYTATGPYNASGNPRPGTYKLTTQMDPDRLSSRYQTGSVVGAHAYTNDYTIPNLRDQPIVPCNWWWHEMRASIVQEFGGKDNNVMASLKPDLWFPGTEYETAKFPPSQWFIKLVPLIANNTLVETYAQIAIKTTLRLQCKPRRSAIYCPTWGPFNWHDLYTASSRYINFHPGMVRYRTGGIRRTWQNMSDRSTTGDTGTSTAVGHYREDPYNTAQTNACGSGTGGTYTLTTTVAEPKPELHITFANKDLKRMRIDTSPNRSVYSMKLTKDNEPMH</sequence>
<feature type="region of interest" description="Disordered" evidence="1">
    <location>
        <begin position="426"/>
        <end position="445"/>
    </location>
</feature>
<feature type="compositionally biased region" description="Low complexity" evidence="1">
    <location>
        <begin position="428"/>
        <end position="440"/>
    </location>
</feature>
<dbReference type="Proteomes" id="UP000257041">
    <property type="component" value="Segment"/>
</dbReference>
<evidence type="ECO:0000256" key="1">
    <source>
        <dbReference type="SAM" id="MobiDB-lite"/>
    </source>
</evidence>
<dbReference type="EMBL" id="KY312548">
    <property type="protein sequence ID" value="AUW34316.1"/>
    <property type="molecule type" value="Genomic_DNA"/>
</dbReference>
<protein>
    <submittedName>
        <fullName evidence="2">Capsid protein</fullName>
    </submittedName>
</protein>
<name>A0A2K9YNA1_9VIRU</name>
<gene>
    <name evidence="2" type="primary">VP1</name>
</gene>
<evidence type="ECO:0000313" key="2">
    <source>
        <dbReference type="EMBL" id="AUW34316.1"/>
    </source>
</evidence>
<accession>A0A2K9YNA1</accession>
<keyword evidence="3" id="KW-1185">Reference proteome</keyword>